<proteinExistence type="predicted"/>
<dbReference type="Pfam" id="PF20254">
    <property type="entry name" value="DMFA2_C"/>
    <property type="match status" value="1"/>
</dbReference>
<dbReference type="InterPro" id="IPR013320">
    <property type="entry name" value="ConA-like_dom_sf"/>
</dbReference>
<dbReference type="RefSeq" id="WP_259858062.1">
    <property type="nucleotide sequence ID" value="NZ_BAAAST010000009.1"/>
</dbReference>
<dbReference type="EMBL" id="CP073720">
    <property type="protein sequence ID" value="UWP80304.1"/>
    <property type="molecule type" value="Genomic_DNA"/>
</dbReference>
<reference evidence="3" key="1">
    <citation type="submission" date="2021-04" db="EMBL/GenBank/DDBJ databases">
        <authorList>
            <person name="Hartkoorn R.C."/>
            <person name="Beaudoing E."/>
            <person name="Hot D."/>
        </authorList>
    </citation>
    <scope>NUCLEOTIDE SEQUENCE</scope>
    <source>
        <strain evidence="3">NRRL B-16292</strain>
    </source>
</reference>
<dbReference type="Proteomes" id="UP001059617">
    <property type="component" value="Chromosome"/>
</dbReference>
<gene>
    <name evidence="3" type="ORF">Dfulv_34795</name>
</gene>
<dbReference type="SUPFAM" id="SSF49899">
    <property type="entry name" value="Concanavalin A-like lectins/glucanases"/>
    <property type="match status" value="1"/>
</dbReference>
<dbReference type="Gene3D" id="3.40.50.880">
    <property type="match status" value="1"/>
</dbReference>
<dbReference type="SUPFAM" id="SSF52317">
    <property type="entry name" value="Class I glutamine amidotransferase-like"/>
    <property type="match status" value="1"/>
</dbReference>
<sequence length="773" mass="84410">MLRLLGYSDRLNAGPGDTVKFMVSCDHNDYEVRLVRLIHGDTNPAGPGFRQEVVPSSIDGRRPGKLESIRTGSYARVELPATSADRPGFTFATFLQPTNPAVGEQVIASRGTPYEGGPGWAIALDDEGCFEVVLGQGGVAQRHRIGPPLSRWQWYHVGLSVAEGQIAAWCRPVRQLPGEVLVPYRVLALGGGELRTDAPLLLAATVDGSGATVRHLDGRLDRPRLLGRGVVADDVEQLVAEPDAAIADPDVVAAWDLSRDVNTDLMSDVSRHGRHGHLVNMPTRAVAGYNHTGRETDFRLAPAEYGAVHFHRDDLDDAGWAVDFEFTVPADLPSGVYAAWLRAGDDEDHIPFVVRPASGVTRSRIAVLMSTMSYLVYENFTDLGKGVWREDSGFVGNALTHPLADPSLFRDVYEYIDENSLYGPYDVHADGSGVCYASLLKPILNLRPKFRYRTMGVPVRLGADLYLVDWLEQLGIQVDYLTDHDLHSEGAALLEPYNVVISSSQHEYWTAAMMDGLSAYLERGGRLMYLGGNSFYGIVSVDPHRPHAVEVRRWGTSWPFESPPAERHHSTTGEQGGIWRNRGRGPHALVGMGTAGAGFDRGSPYQRMPDSYDPRVQFVFAGLGADELIGDVPSLQVRWGAAGYEFDRVDTELGSPATTLVLASSNRFNQSHKSLFDDQLWYVQGRDGASTADPQVPGRPHRFARSDMAYLEYPAGGAVFAAGAICWRACLSAHGYDNSVSRVTENVLRRFADTPKGVSPSDPVDPTTSQGSA</sequence>
<dbReference type="InterPro" id="IPR029062">
    <property type="entry name" value="Class_I_gatase-like"/>
</dbReference>
<accession>A0ABY5VT26</accession>
<feature type="region of interest" description="Disordered" evidence="1">
    <location>
        <begin position="562"/>
        <end position="583"/>
    </location>
</feature>
<protein>
    <recommendedName>
        <fullName evidence="2">N,N-dimethylformamidase beta subunit-like C-terminal domain-containing protein</fullName>
    </recommendedName>
</protein>
<feature type="region of interest" description="Disordered" evidence="1">
    <location>
        <begin position="753"/>
        <end position="773"/>
    </location>
</feature>
<dbReference type="InterPro" id="IPR046540">
    <property type="entry name" value="DMFA2_C"/>
</dbReference>
<evidence type="ECO:0000256" key="1">
    <source>
        <dbReference type="SAM" id="MobiDB-lite"/>
    </source>
</evidence>
<organism evidence="3 4">
    <name type="scientific">Dactylosporangium fulvum</name>
    <dbReference type="NCBI Taxonomy" id="53359"/>
    <lineage>
        <taxon>Bacteria</taxon>
        <taxon>Bacillati</taxon>
        <taxon>Actinomycetota</taxon>
        <taxon>Actinomycetes</taxon>
        <taxon>Micromonosporales</taxon>
        <taxon>Micromonosporaceae</taxon>
        <taxon>Dactylosporangium</taxon>
    </lineage>
</organism>
<evidence type="ECO:0000313" key="3">
    <source>
        <dbReference type="EMBL" id="UWP80304.1"/>
    </source>
</evidence>
<evidence type="ECO:0000313" key="4">
    <source>
        <dbReference type="Proteomes" id="UP001059617"/>
    </source>
</evidence>
<name>A0ABY5VT26_9ACTN</name>
<feature type="domain" description="N,N-dimethylformamidase beta subunit-like C-terminal" evidence="2">
    <location>
        <begin position="283"/>
        <end position="737"/>
    </location>
</feature>
<evidence type="ECO:0000259" key="2">
    <source>
        <dbReference type="Pfam" id="PF20254"/>
    </source>
</evidence>
<keyword evidence="4" id="KW-1185">Reference proteome</keyword>
<reference evidence="3" key="2">
    <citation type="submission" date="2022-09" db="EMBL/GenBank/DDBJ databases">
        <title>Biosynthetic gene clusters of Dactylosporangioum fulvum.</title>
        <authorList>
            <person name="Caradec T."/>
        </authorList>
    </citation>
    <scope>NUCLEOTIDE SEQUENCE</scope>
    <source>
        <strain evidence="3">NRRL B-16292</strain>
    </source>
</reference>